<organism evidence="1 2">
    <name type="scientific">Tanacetum coccineum</name>
    <dbReference type="NCBI Taxonomy" id="301880"/>
    <lineage>
        <taxon>Eukaryota</taxon>
        <taxon>Viridiplantae</taxon>
        <taxon>Streptophyta</taxon>
        <taxon>Embryophyta</taxon>
        <taxon>Tracheophyta</taxon>
        <taxon>Spermatophyta</taxon>
        <taxon>Magnoliopsida</taxon>
        <taxon>eudicotyledons</taxon>
        <taxon>Gunneridae</taxon>
        <taxon>Pentapetalae</taxon>
        <taxon>asterids</taxon>
        <taxon>campanulids</taxon>
        <taxon>Asterales</taxon>
        <taxon>Asteraceae</taxon>
        <taxon>Asteroideae</taxon>
        <taxon>Anthemideae</taxon>
        <taxon>Anthemidinae</taxon>
        <taxon>Tanacetum</taxon>
    </lineage>
</organism>
<accession>A0ABQ4XX26</accession>
<gene>
    <name evidence="1" type="ORF">Tco_0702820</name>
</gene>
<reference evidence="1" key="2">
    <citation type="submission" date="2022-01" db="EMBL/GenBank/DDBJ databases">
        <authorList>
            <person name="Yamashiro T."/>
            <person name="Shiraishi A."/>
            <person name="Satake H."/>
            <person name="Nakayama K."/>
        </authorList>
    </citation>
    <scope>NUCLEOTIDE SEQUENCE</scope>
</reference>
<comment type="caution">
    <text evidence="1">The sequence shown here is derived from an EMBL/GenBank/DDBJ whole genome shotgun (WGS) entry which is preliminary data.</text>
</comment>
<evidence type="ECO:0000313" key="1">
    <source>
        <dbReference type="EMBL" id="GJS69979.1"/>
    </source>
</evidence>
<name>A0ABQ4XX26_9ASTR</name>
<dbReference type="Proteomes" id="UP001151760">
    <property type="component" value="Unassembled WGS sequence"/>
</dbReference>
<evidence type="ECO:0000313" key="2">
    <source>
        <dbReference type="Proteomes" id="UP001151760"/>
    </source>
</evidence>
<keyword evidence="2" id="KW-1185">Reference proteome</keyword>
<protein>
    <recommendedName>
        <fullName evidence="3">Xylulose kinase-1</fullName>
    </recommendedName>
</protein>
<evidence type="ECO:0008006" key="3">
    <source>
        <dbReference type="Google" id="ProtNLM"/>
    </source>
</evidence>
<reference evidence="1" key="1">
    <citation type="journal article" date="2022" name="Int. J. Mol. Sci.">
        <title>Draft Genome of Tanacetum Coccineum: Genomic Comparison of Closely Related Tanacetum-Family Plants.</title>
        <authorList>
            <person name="Yamashiro T."/>
            <person name="Shiraishi A."/>
            <person name="Nakayama K."/>
            <person name="Satake H."/>
        </authorList>
    </citation>
    <scope>NUCLEOTIDE SEQUENCE</scope>
</reference>
<proteinExistence type="predicted"/>
<sequence length="149" mass="16546">MVAYLEKLEGSEGFHEIINFLSASHIHYALNASPTIYTSLIEQFWQTAALCTIDDGVLGITATINRKVKITVSEASIRRHLKLEDSEGISYLPTAEIFKQFALMGSFSSREEVFLGVLVGSREVCVCGVVRMIVRGIWNGVLDMEWCVG</sequence>
<dbReference type="EMBL" id="BQNB010009901">
    <property type="protein sequence ID" value="GJS69979.1"/>
    <property type="molecule type" value="Genomic_DNA"/>
</dbReference>